<organism evidence="3 4">
    <name type="scientific">Streptomyces osmaniensis</name>
    <dbReference type="NCBI Taxonomy" id="593134"/>
    <lineage>
        <taxon>Bacteria</taxon>
        <taxon>Bacillati</taxon>
        <taxon>Actinomycetota</taxon>
        <taxon>Actinomycetes</taxon>
        <taxon>Kitasatosporales</taxon>
        <taxon>Streptomycetaceae</taxon>
        <taxon>Streptomyces</taxon>
    </lineage>
</organism>
<accession>A0ABP6XU35</accession>
<reference evidence="4" key="1">
    <citation type="journal article" date="2019" name="Int. J. Syst. Evol. Microbiol.">
        <title>The Global Catalogue of Microorganisms (GCM) 10K type strain sequencing project: providing services to taxonomists for standard genome sequencing and annotation.</title>
        <authorList>
            <consortium name="The Broad Institute Genomics Platform"/>
            <consortium name="The Broad Institute Genome Sequencing Center for Infectious Disease"/>
            <person name="Wu L."/>
            <person name="Ma J."/>
        </authorList>
    </citation>
    <scope>NUCLEOTIDE SEQUENCE [LARGE SCALE GENOMIC DNA]</scope>
    <source>
        <strain evidence="4">JCM 17656</strain>
    </source>
</reference>
<dbReference type="Gene3D" id="3.60.10.10">
    <property type="entry name" value="Endonuclease/exonuclease/phosphatase"/>
    <property type="match status" value="1"/>
</dbReference>
<evidence type="ECO:0000313" key="3">
    <source>
        <dbReference type="EMBL" id="GAA3572251.1"/>
    </source>
</evidence>
<dbReference type="Proteomes" id="UP001500707">
    <property type="component" value="Unassembled WGS sequence"/>
</dbReference>
<sequence length="304" mass="33777">MPDGRGDTRLERPESAAEAASMSVPLLTTDGSTSPASAGEQPGALSVMTYNLKVAHATGRNRWAVRRPVMRELLRRERPHVIGTQEGRYRQLRSIEKDIGPHYDWIGIGRMGGRKSEFAAVFYDTGRLKPIQSDHYWLSDTPSVIASNTWGADLPRVVTWVRFSDLAREGQEFYVLNTHLDHRSQYARERSVELIGETIAAFDSSLPVVVTGDFNVAAHDNRVYDAMLALGLVDTWDAAGARGSLYATFNGFRPPEPGGQRIDWILTTPRVTTHWAAINTFAMNGRLPSDHLPVQVALDLGTHR</sequence>
<name>A0ABP6XU35_9ACTN</name>
<keyword evidence="4" id="KW-1185">Reference proteome</keyword>
<dbReference type="Pfam" id="PF03372">
    <property type="entry name" value="Exo_endo_phos"/>
    <property type="match status" value="1"/>
</dbReference>
<dbReference type="RefSeq" id="WP_428838495.1">
    <property type="nucleotide sequence ID" value="NZ_BAABCE010000013.1"/>
</dbReference>
<dbReference type="SUPFAM" id="SSF56219">
    <property type="entry name" value="DNase I-like"/>
    <property type="match status" value="1"/>
</dbReference>
<comment type="caution">
    <text evidence="3">The sequence shown here is derived from an EMBL/GenBank/DDBJ whole genome shotgun (WGS) entry which is preliminary data.</text>
</comment>
<dbReference type="PANTHER" id="PTHR12121">
    <property type="entry name" value="CARBON CATABOLITE REPRESSOR PROTEIN 4"/>
    <property type="match status" value="1"/>
</dbReference>
<keyword evidence="3" id="KW-0378">Hydrolase</keyword>
<dbReference type="InterPro" id="IPR036691">
    <property type="entry name" value="Endo/exonu/phosph_ase_sf"/>
</dbReference>
<dbReference type="InterPro" id="IPR050410">
    <property type="entry name" value="CCR4/nocturin_mRNA_transcr"/>
</dbReference>
<gene>
    <name evidence="3" type="ORF">GCM10022295_62490</name>
</gene>
<evidence type="ECO:0000313" key="4">
    <source>
        <dbReference type="Proteomes" id="UP001500707"/>
    </source>
</evidence>
<dbReference type="InterPro" id="IPR005135">
    <property type="entry name" value="Endo/exonuclease/phosphatase"/>
</dbReference>
<evidence type="ECO:0000259" key="2">
    <source>
        <dbReference type="Pfam" id="PF03372"/>
    </source>
</evidence>
<dbReference type="PANTHER" id="PTHR12121:SF36">
    <property type="entry name" value="ENDONUCLEASE_EXONUCLEASE_PHOSPHATASE DOMAIN-CONTAINING PROTEIN"/>
    <property type="match status" value="1"/>
</dbReference>
<protein>
    <submittedName>
        <fullName evidence="3">Endonuclease/exonuclease/phosphatase family protein</fullName>
    </submittedName>
</protein>
<dbReference type="CDD" id="cd09083">
    <property type="entry name" value="EEP-1"/>
    <property type="match status" value="1"/>
</dbReference>
<feature type="domain" description="Endonuclease/exonuclease/phosphatase" evidence="2">
    <location>
        <begin position="48"/>
        <end position="291"/>
    </location>
</feature>
<evidence type="ECO:0000256" key="1">
    <source>
        <dbReference type="SAM" id="MobiDB-lite"/>
    </source>
</evidence>
<keyword evidence="3" id="KW-0540">Nuclease</keyword>
<dbReference type="EMBL" id="BAABCE010000013">
    <property type="protein sequence ID" value="GAA3572251.1"/>
    <property type="molecule type" value="Genomic_DNA"/>
</dbReference>
<feature type="compositionally biased region" description="Basic and acidic residues" evidence="1">
    <location>
        <begin position="1"/>
        <end position="15"/>
    </location>
</feature>
<proteinExistence type="predicted"/>
<keyword evidence="3" id="KW-0255">Endonuclease</keyword>
<dbReference type="GO" id="GO:0004519">
    <property type="term" value="F:endonuclease activity"/>
    <property type="evidence" value="ECO:0007669"/>
    <property type="project" value="UniProtKB-KW"/>
</dbReference>
<feature type="region of interest" description="Disordered" evidence="1">
    <location>
        <begin position="1"/>
        <end position="42"/>
    </location>
</feature>